<feature type="signal peptide" evidence="4">
    <location>
        <begin position="1"/>
        <end position="18"/>
    </location>
</feature>
<proteinExistence type="inferred from homology"/>
<organism evidence="8 9">
    <name type="scientific">Caldovatus sediminis</name>
    <dbReference type="NCBI Taxonomy" id="2041189"/>
    <lineage>
        <taxon>Bacteria</taxon>
        <taxon>Pseudomonadati</taxon>
        <taxon>Pseudomonadota</taxon>
        <taxon>Alphaproteobacteria</taxon>
        <taxon>Acetobacterales</taxon>
        <taxon>Roseomonadaceae</taxon>
        <taxon>Caldovatus</taxon>
    </lineage>
</organism>
<dbReference type="GO" id="GO:0015920">
    <property type="term" value="P:lipopolysaccharide transport"/>
    <property type="evidence" value="ECO:0007669"/>
    <property type="project" value="InterPro"/>
</dbReference>
<evidence type="ECO:0000256" key="3">
    <source>
        <dbReference type="ARBA" id="ARBA00023237"/>
    </source>
</evidence>
<evidence type="ECO:0000259" key="7">
    <source>
        <dbReference type="Pfam" id="PF04453"/>
    </source>
</evidence>
<dbReference type="HAMAP" id="MF_01411">
    <property type="entry name" value="LPS_assembly_LptD"/>
    <property type="match status" value="1"/>
</dbReference>
<dbReference type="GO" id="GO:0009279">
    <property type="term" value="C:cell outer membrane"/>
    <property type="evidence" value="ECO:0007669"/>
    <property type="project" value="UniProtKB-SubCell"/>
</dbReference>
<evidence type="ECO:0000259" key="6">
    <source>
        <dbReference type="Pfam" id="PF03968"/>
    </source>
</evidence>
<keyword evidence="2 4" id="KW-0472">Membrane</keyword>
<dbReference type="InterPro" id="IPR050218">
    <property type="entry name" value="LptD"/>
</dbReference>
<evidence type="ECO:0000313" key="9">
    <source>
        <dbReference type="Proteomes" id="UP000597507"/>
    </source>
</evidence>
<dbReference type="AlphaFoldDB" id="A0A8J2Z8Y5"/>
<dbReference type="Pfam" id="PF03968">
    <property type="entry name" value="LptD_N"/>
    <property type="match status" value="1"/>
</dbReference>
<keyword evidence="9" id="KW-1185">Reference proteome</keyword>
<dbReference type="PANTHER" id="PTHR30189:SF1">
    <property type="entry name" value="LPS-ASSEMBLY PROTEIN LPTD"/>
    <property type="match status" value="1"/>
</dbReference>
<sequence precursor="true">MRGAHVAATAAAALLVLAAPPGPRPLGSAAAQSLGPQGFAAEALPAPVLPSAAPAAPAAPPADGLDALGRAGRGIDRSAPVTFTADEVEYDHERGVVTARGRVEAWQGERILRADEFTYDRNTGVATASGNVQLLEPDGQVLFADRVELSNEFRDGVLEGLRGLLAGNARVAATGARRTSGTLFDLARVVYSACEPCATDPLAPPIWQLRARVATLDQQARQVRYRDASLMLAGVPVLYTPYFAHPDGTAPRQSGFLTPYVGLTRFLGAFAELPYYWAIDESQDLTLTPILSTRQVPNLGAEYRRRFNFGEIEARGSIGYLREGTALDESGFGWHLFSRGLFALDENWRAGFDFNRASGENYLRAFRYGVRRYLPSSAYTEGFWGAGGYARFDLRGYQSLRPTDDSGVIPYVLPNLYADWWSGRDPLGGYLTLDTWNFAIRRESGTSTRRLAARARYELPYIDSLGSVWTFRSQLDTLAWWWDDLDRAPNFAIGGGGGSEARANLRLALDWRLPLVRPAGEWGSQLVEPRVQLVTGPNVGGSYRLLPNEDSLDFEFSDANLFDLNRFTGRDRQEGGTRVDAALRGAWYFPNGGLVEGLVGRSFRLVQDANFDPGSGLEDRSSDWVGRVRLSPVPWFELIGRARLDKDTGQRNMTDITGVLNIGPTSFSAGYLYTVPSPGLQPQRTREEIALGVNARIGEYWRVGVFGRYDIDINRPVLYAASVAYEDECLLVEGRFVRNYAEDPATQRLYPSNTLLLLRIGLKTVADFGFRAI</sequence>
<dbReference type="InterPro" id="IPR007543">
    <property type="entry name" value="LptD_C"/>
</dbReference>
<dbReference type="Pfam" id="PF04453">
    <property type="entry name" value="LptD"/>
    <property type="match status" value="1"/>
</dbReference>
<dbReference type="PANTHER" id="PTHR30189">
    <property type="entry name" value="LPS-ASSEMBLY PROTEIN"/>
    <property type="match status" value="1"/>
</dbReference>
<keyword evidence="1 4" id="KW-0732">Signal</keyword>
<comment type="subcellular location">
    <subcellularLocation>
        <location evidence="4">Cell outer membrane</location>
    </subcellularLocation>
</comment>
<protein>
    <recommendedName>
        <fullName evidence="4">LPS-assembly protein LptD</fullName>
    </recommendedName>
</protein>
<evidence type="ECO:0000256" key="1">
    <source>
        <dbReference type="ARBA" id="ARBA00022729"/>
    </source>
</evidence>
<dbReference type="InterPro" id="IPR020889">
    <property type="entry name" value="LipoPS_assembly_LptD"/>
</dbReference>
<dbReference type="InterPro" id="IPR005653">
    <property type="entry name" value="OstA-like_N"/>
</dbReference>
<dbReference type="GO" id="GO:1990351">
    <property type="term" value="C:transporter complex"/>
    <property type="evidence" value="ECO:0007669"/>
    <property type="project" value="TreeGrafter"/>
</dbReference>
<comment type="caution">
    <text evidence="8">The sequence shown here is derived from an EMBL/GenBank/DDBJ whole genome shotgun (WGS) entry which is preliminary data.</text>
</comment>
<keyword evidence="3 4" id="KW-0998">Cell outer membrane</keyword>
<feature type="domain" description="LptD C-terminal" evidence="7">
    <location>
        <begin position="335"/>
        <end position="701"/>
    </location>
</feature>
<reference evidence="8 9" key="1">
    <citation type="journal article" date="2014" name="Int. J. Syst. Evol. Microbiol.">
        <title>Complete genome sequence of Corynebacterium casei LMG S-19264T (=DSM 44701T), isolated from a smear-ripened cheese.</title>
        <authorList>
            <consortium name="US DOE Joint Genome Institute (JGI-PGF)"/>
            <person name="Walter F."/>
            <person name="Albersmeier A."/>
            <person name="Kalinowski J."/>
            <person name="Ruckert C."/>
        </authorList>
    </citation>
    <scope>NUCLEOTIDE SEQUENCE [LARGE SCALE GENOMIC DNA]</scope>
    <source>
        <strain evidence="8 9">CGMCC 1.16330</strain>
    </source>
</reference>
<dbReference type="GO" id="GO:0043165">
    <property type="term" value="P:Gram-negative-bacterium-type cell outer membrane assembly"/>
    <property type="evidence" value="ECO:0007669"/>
    <property type="project" value="UniProtKB-UniRule"/>
</dbReference>
<dbReference type="EMBL" id="BMKS01000002">
    <property type="protein sequence ID" value="GGG24239.1"/>
    <property type="molecule type" value="Genomic_DNA"/>
</dbReference>
<name>A0A8J2Z8Y5_9PROT</name>
<feature type="compositionally biased region" description="Low complexity" evidence="5">
    <location>
        <begin position="52"/>
        <end position="68"/>
    </location>
</feature>
<feature type="domain" description="Organic solvent tolerance-like N-terminal" evidence="6">
    <location>
        <begin position="84"/>
        <end position="156"/>
    </location>
</feature>
<evidence type="ECO:0000256" key="4">
    <source>
        <dbReference type="HAMAP-Rule" id="MF_01411"/>
    </source>
</evidence>
<evidence type="ECO:0000256" key="2">
    <source>
        <dbReference type="ARBA" id="ARBA00023136"/>
    </source>
</evidence>
<dbReference type="Gene3D" id="2.60.450.10">
    <property type="entry name" value="Lipopolysaccharide (LPS) transport protein A like domain"/>
    <property type="match status" value="1"/>
</dbReference>
<comment type="function">
    <text evidence="4">Involved in the assembly of lipopolysaccharide (LPS) at the surface of the outer membrane.</text>
</comment>
<dbReference type="Proteomes" id="UP000597507">
    <property type="component" value="Unassembled WGS sequence"/>
</dbReference>
<comment type="caution">
    <text evidence="4">Lacks conserved residue(s) required for the propagation of feature annotation.</text>
</comment>
<comment type="subunit">
    <text evidence="4">Component of the lipopolysaccharide transport and assembly complex.</text>
</comment>
<comment type="similarity">
    <text evidence="4">Belongs to the LptD family.</text>
</comment>
<evidence type="ECO:0000313" key="8">
    <source>
        <dbReference type="EMBL" id="GGG24239.1"/>
    </source>
</evidence>
<gene>
    <name evidence="4 8" type="primary">lptD</name>
    <name evidence="8" type="ORF">GCM10010964_10460</name>
</gene>
<accession>A0A8J2Z8Y5</accession>
<evidence type="ECO:0000256" key="5">
    <source>
        <dbReference type="SAM" id="MobiDB-lite"/>
    </source>
</evidence>
<feature type="region of interest" description="Disordered" evidence="5">
    <location>
        <begin position="52"/>
        <end position="71"/>
    </location>
</feature>
<feature type="chain" id="PRO_5035349414" description="LPS-assembly protein LptD" evidence="4">
    <location>
        <begin position="19"/>
        <end position="773"/>
    </location>
</feature>